<dbReference type="Proteomes" id="UP000027920">
    <property type="component" value="Unassembled WGS sequence"/>
</dbReference>
<dbReference type="OrthoDB" id="10253878at2759"/>
<dbReference type="AlphaFoldDB" id="A0A072PU51"/>
<dbReference type="EMBL" id="AMGV01000001">
    <property type="protein sequence ID" value="KEF63376.1"/>
    <property type="molecule type" value="Genomic_DNA"/>
</dbReference>
<dbReference type="HOGENOM" id="CLU_053729_1_0_1"/>
<proteinExistence type="inferred from homology"/>
<dbReference type="GeneID" id="25276300"/>
<evidence type="ECO:0000313" key="3">
    <source>
        <dbReference type="EMBL" id="KEF63376.1"/>
    </source>
</evidence>
<comment type="similarity">
    <text evidence="1">Belongs to the CBP3 family.</text>
</comment>
<dbReference type="InterPro" id="IPR007129">
    <property type="entry name" value="Ubiqinol_cyt_c_chaperone_CPB3"/>
</dbReference>
<name>A0A072PU51_9EURO</name>
<dbReference type="PANTHER" id="PTHR12184:SF1">
    <property type="entry name" value="UBIQUINOL-CYTOCHROME-C REDUCTASE COMPLEX ASSEMBLY FACTOR 1"/>
    <property type="match status" value="1"/>
</dbReference>
<organism evidence="3 4">
    <name type="scientific">Exophiala aquamarina CBS 119918</name>
    <dbReference type="NCBI Taxonomy" id="1182545"/>
    <lineage>
        <taxon>Eukaryota</taxon>
        <taxon>Fungi</taxon>
        <taxon>Dikarya</taxon>
        <taxon>Ascomycota</taxon>
        <taxon>Pezizomycotina</taxon>
        <taxon>Eurotiomycetes</taxon>
        <taxon>Chaetothyriomycetidae</taxon>
        <taxon>Chaetothyriales</taxon>
        <taxon>Herpotrichiellaceae</taxon>
        <taxon>Exophiala</taxon>
    </lineage>
</organism>
<evidence type="ECO:0000313" key="4">
    <source>
        <dbReference type="Proteomes" id="UP000027920"/>
    </source>
</evidence>
<dbReference type="GO" id="GO:0034551">
    <property type="term" value="P:mitochondrial respiratory chain complex III assembly"/>
    <property type="evidence" value="ECO:0007669"/>
    <property type="project" value="TreeGrafter"/>
</dbReference>
<dbReference type="GO" id="GO:0005739">
    <property type="term" value="C:mitochondrion"/>
    <property type="evidence" value="ECO:0007669"/>
    <property type="project" value="TreeGrafter"/>
</dbReference>
<dbReference type="RefSeq" id="XP_013265966.1">
    <property type="nucleotide sequence ID" value="XM_013410512.1"/>
</dbReference>
<dbReference type="InterPro" id="IPR021150">
    <property type="entry name" value="Ubiq_cyt_c_chap"/>
</dbReference>
<sequence>MQKQIKLGLRSDTLTTRLAKGLRKSAKSTTESYIVYGETEAIFKACASQADYTIPEDQRMSILTGKGPPKTADGADLGHAIAKSWWYDTIGLEPTFASWSQVTYLHMYIITLRLRNLETADACRNYQRYLTEHFSHAAEDKMVLLHNMSARSIRNKYLKDLFLQWRGIITAYDEGIIKGDAVLGGAIWRNLFRGDENVDWEKVAQVVAFLRRAVQTFGNQPIHNIVMNSEGPKGLWAQTHS</sequence>
<gene>
    <name evidence="3" type="ORF">A1O9_01353</name>
</gene>
<keyword evidence="4" id="KW-1185">Reference proteome</keyword>
<accession>A0A072PU51</accession>
<dbReference type="Pfam" id="PF03981">
    <property type="entry name" value="Ubiq_cyt_C_chap"/>
    <property type="match status" value="1"/>
</dbReference>
<dbReference type="STRING" id="1182545.A0A072PU51"/>
<feature type="domain" description="Ubiquinol-cytochrome c chaperone" evidence="2">
    <location>
        <begin position="90"/>
        <end position="225"/>
    </location>
</feature>
<evidence type="ECO:0000256" key="1">
    <source>
        <dbReference type="ARBA" id="ARBA00006407"/>
    </source>
</evidence>
<evidence type="ECO:0000259" key="2">
    <source>
        <dbReference type="Pfam" id="PF03981"/>
    </source>
</evidence>
<reference evidence="3 4" key="1">
    <citation type="submission" date="2013-03" db="EMBL/GenBank/DDBJ databases">
        <title>The Genome Sequence of Exophiala aquamarina CBS 119918.</title>
        <authorList>
            <consortium name="The Broad Institute Genomics Platform"/>
            <person name="Cuomo C."/>
            <person name="de Hoog S."/>
            <person name="Gorbushina A."/>
            <person name="Walker B."/>
            <person name="Young S.K."/>
            <person name="Zeng Q."/>
            <person name="Gargeya S."/>
            <person name="Fitzgerald M."/>
            <person name="Haas B."/>
            <person name="Abouelleil A."/>
            <person name="Allen A.W."/>
            <person name="Alvarado L."/>
            <person name="Arachchi H.M."/>
            <person name="Berlin A.M."/>
            <person name="Chapman S.B."/>
            <person name="Gainer-Dewar J."/>
            <person name="Goldberg J."/>
            <person name="Griggs A."/>
            <person name="Gujja S."/>
            <person name="Hansen M."/>
            <person name="Howarth C."/>
            <person name="Imamovic A."/>
            <person name="Ireland A."/>
            <person name="Larimer J."/>
            <person name="McCowan C."/>
            <person name="Murphy C."/>
            <person name="Pearson M."/>
            <person name="Poon T.W."/>
            <person name="Priest M."/>
            <person name="Roberts A."/>
            <person name="Saif S."/>
            <person name="Shea T."/>
            <person name="Sisk P."/>
            <person name="Sykes S."/>
            <person name="Wortman J."/>
            <person name="Nusbaum C."/>
            <person name="Birren B."/>
        </authorList>
    </citation>
    <scope>NUCLEOTIDE SEQUENCE [LARGE SCALE GENOMIC DNA]</scope>
    <source>
        <strain evidence="3 4">CBS 119918</strain>
    </source>
</reference>
<protein>
    <recommendedName>
        <fullName evidence="2">Ubiquinol-cytochrome c chaperone domain-containing protein</fullName>
    </recommendedName>
</protein>
<comment type="caution">
    <text evidence="3">The sequence shown here is derived from an EMBL/GenBank/DDBJ whole genome shotgun (WGS) entry which is preliminary data.</text>
</comment>
<dbReference type="PANTHER" id="PTHR12184">
    <property type="entry name" value="UBIQUINOL-CYTOCHROME C REDUCTASE COMPLEX ASSEMBLY FACTOR 1 FAMILY MEMBER"/>
    <property type="match status" value="1"/>
</dbReference>
<dbReference type="VEuPathDB" id="FungiDB:A1O9_01353"/>